<feature type="active site" description="Proton acceptor" evidence="4">
    <location>
        <position position="239"/>
    </location>
</feature>
<feature type="non-terminal residue" evidence="7">
    <location>
        <position position="272"/>
    </location>
</feature>
<dbReference type="PANTHER" id="PTHR22748">
    <property type="entry name" value="AP ENDONUCLEASE"/>
    <property type="match status" value="1"/>
</dbReference>
<dbReference type="PANTHER" id="PTHR22748:SF26">
    <property type="entry name" value="ENDONUCLEASE_EXONUCLEASE_PHOSPHATASE DOMAIN-CONTAINING PROTEIN"/>
    <property type="match status" value="1"/>
</dbReference>
<evidence type="ECO:0000313" key="7">
    <source>
        <dbReference type="EMBL" id="CAH2276933.1"/>
    </source>
</evidence>
<dbReference type="Gene3D" id="3.60.10.10">
    <property type="entry name" value="Endonuclease/exonuclease/phosphatase"/>
    <property type="match status" value="1"/>
</dbReference>
<dbReference type="Proteomes" id="UP001295444">
    <property type="component" value="Chromosome 03"/>
</dbReference>
<feature type="binding site" evidence="5">
    <location>
        <position position="238"/>
    </location>
    <ligand>
        <name>Mg(2+)</name>
        <dbReference type="ChEBI" id="CHEBI:18420"/>
        <label>1</label>
    </ligand>
</feature>
<dbReference type="GO" id="GO:0005634">
    <property type="term" value="C:nucleus"/>
    <property type="evidence" value="ECO:0007669"/>
    <property type="project" value="TreeGrafter"/>
</dbReference>
<dbReference type="GO" id="GO:0008081">
    <property type="term" value="F:phosphoric diester hydrolase activity"/>
    <property type="evidence" value="ECO:0007669"/>
    <property type="project" value="TreeGrafter"/>
</dbReference>
<evidence type="ECO:0000256" key="4">
    <source>
        <dbReference type="PIRSR" id="PIRSR604808-1"/>
    </source>
</evidence>
<accession>A0AAD1RT21</accession>
<dbReference type="GO" id="GO:0006284">
    <property type="term" value="P:base-excision repair"/>
    <property type="evidence" value="ECO:0007669"/>
    <property type="project" value="TreeGrafter"/>
</dbReference>
<evidence type="ECO:0000256" key="3">
    <source>
        <dbReference type="ARBA" id="ARBA00022842"/>
    </source>
</evidence>
<evidence type="ECO:0000256" key="6">
    <source>
        <dbReference type="PIRSR" id="PIRSR604808-3"/>
    </source>
</evidence>
<sequence length="272" mass="31498">RRHRKMVLKLFSLNVRGLNMPHRRQMLFKEAKKQRSVVLLIEETHFKKNCMPHRMLTVYPTPYHSIFTKKSRGVRLVVNSLSMFEHHETLNDPFGRYLLLQCIINNAQYMLVNIYGPHEGHHIFQDHILTLTNAHKFGEILIGGDTNFILDPTSDITSSSKISHKTTKQRAHSTALIENVLHIHGCLDIWRALHPLDKDYTYHSLVHDRYSRIDCFLLPSAQTSKISSANIGIITWSDHAPITLSLTTQYPTSGNRTWRLNDSLLTDHKLHV</sequence>
<name>A0AAD1RT21_PELCU</name>
<keyword evidence="2" id="KW-0378">Hydrolase</keyword>
<evidence type="ECO:0000256" key="1">
    <source>
        <dbReference type="ARBA" id="ARBA00022723"/>
    </source>
</evidence>
<feature type="site" description="Important for catalytic activity" evidence="6">
    <location>
        <position position="214"/>
    </location>
</feature>
<dbReference type="InterPro" id="IPR036691">
    <property type="entry name" value="Endo/exonu/phosph_ase_sf"/>
</dbReference>
<keyword evidence="3 5" id="KW-0460">Magnesium</keyword>
<dbReference type="GO" id="GO:0046872">
    <property type="term" value="F:metal ion binding"/>
    <property type="evidence" value="ECO:0007669"/>
    <property type="project" value="UniProtKB-KW"/>
</dbReference>
<reference evidence="7" key="1">
    <citation type="submission" date="2022-03" db="EMBL/GenBank/DDBJ databases">
        <authorList>
            <person name="Alioto T."/>
            <person name="Alioto T."/>
            <person name="Gomez Garrido J."/>
        </authorList>
    </citation>
    <scope>NUCLEOTIDE SEQUENCE</scope>
</reference>
<feature type="binding site" evidence="5">
    <location>
        <position position="14"/>
    </location>
    <ligand>
        <name>Mg(2+)</name>
        <dbReference type="ChEBI" id="CHEBI:18420"/>
        <label>1</label>
    </ligand>
</feature>
<evidence type="ECO:0000256" key="2">
    <source>
        <dbReference type="ARBA" id="ARBA00022801"/>
    </source>
</evidence>
<feature type="non-terminal residue" evidence="7">
    <location>
        <position position="1"/>
    </location>
</feature>
<keyword evidence="8" id="KW-1185">Reference proteome</keyword>
<feature type="binding site" evidence="5">
    <location>
        <position position="43"/>
    </location>
    <ligand>
        <name>Mg(2+)</name>
        <dbReference type="ChEBI" id="CHEBI:18420"/>
        <label>1</label>
    </ligand>
</feature>
<evidence type="ECO:0008006" key="9">
    <source>
        <dbReference type="Google" id="ProtNLM"/>
    </source>
</evidence>
<dbReference type="GO" id="GO:0003906">
    <property type="term" value="F:DNA-(apurinic or apyrimidinic site) endonuclease activity"/>
    <property type="evidence" value="ECO:0007669"/>
    <property type="project" value="TreeGrafter"/>
</dbReference>
<evidence type="ECO:0000256" key="5">
    <source>
        <dbReference type="PIRSR" id="PIRSR604808-2"/>
    </source>
</evidence>
<dbReference type="GO" id="GO:0008311">
    <property type="term" value="F:double-stranded DNA 3'-5' DNA exonuclease activity"/>
    <property type="evidence" value="ECO:0007669"/>
    <property type="project" value="TreeGrafter"/>
</dbReference>
<gene>
    <name evidence="7" type="ORF">PECUL_23A028817</name>
</gene>
<dbReference type="InterPro" id="IPR004808">
    <property type="entry name" value="AP_endonuc_1"/>
</dbReference>
<feature type="binding site" evidence="5">
    <location>
        <position position="145"/>
    </location>
    <ligand>
        <name>Mg(2+)</name>
        <dbReference type="ChEBI" id="CHEBI:18420"/>
        <label>1</label>
    </ligand>
</feature>
<feature type="site" description="Transition state stabilizer" evidence="6">
    <location>
        <position position="147"/>
    </location>
</feature>
<protein>
    <recommendedName>
        <fullName evidence="9">Endonuclease/exonuclease/phosphatase domain-containing protein</fullName>
    </recommendedName>
</protein>
<evidence type="ECO:0000313" key="8">
    <source>
        <dbReference type="Proteomes" id="UP001295444"/>
    </source>
</evidence>
<dbReference type="SUPFAM" id="SSF56219">
    <property type="entry name" value="DNase I-like"/>
    <property type="match status" value="1"/>
</dbReference>
<dbReference type="AlphaFoldDB" id="A0AAD1RT21"/>
<dbReference type="EMBL" id="OW240914">
    <property type="protein sequence ID" value="CAH2276933.1"/>
    <property type="molecule type" value="Genomic_DNA"/>
</dbReference>
<dbReference type="CDD" id="cd09076">
    <property type="entry name" value="L1-EN"/>
    <property type="match status" value="1"/>
</dbReference>
<feature type="site" description="Interaction with DNA substrate" evidence="6">
    <location>
        <position position="239"/>
    </location>
</feature>
<organism evidence="7 8">
    <name type="scientific">Pelobates cultripes</name>
    <name type="common">Western spadefoot toad</name>
    <dbReference type="NCBI Taxonomy" id="61616"/>
    <lineage>
        <taxon>Eukaryota</taxon>
        <taxon>Metazoa</taxon>
        <taxon>Chordata</taxon>
        <taxon>Craniata</taxon>
        <taxon>Vertebrata</taxon>
        <taxon>Euteleostomi</taxon>
        <taxon>Amphibia</taxon>
        <taxon>Batrachia</taxon>
        <taxon>Anura</taxon>
        <taxon>Pelobatoidea</taxon>
        <taxon>Pelobatidae</taxon>
        <taxon>Pelobates</taxon>
    </lineage>
</organism>
<keyword evidence="1 5" id="KW-0479">Metal-binding</keyword>
<keyword evidence="5" id="KW-0464">Manganese</keyword>
<proteinExistence type="predicted"/>
<feature type="binding site" evidence="5">
    <location>
        <position position="239"/>
    </location>
    <ligand>
        <name>Mg(2+)</name>
        <dbReference type="ChEBI" id="CHEBI:18420"/>
        <label>1</label>
    </ligand>
</feature>
<comment type="cofactor">
    <cofactor evidence="5">
        <name>Mg(2+)</name>
        <dbReference type="ChEBI" id="CHEBI:18420"/>
    </cofactor>
    <cofactor evidence="5">
        <name>Mn(2+)</name>
        <dbReference type="ChEBI" id="CHEBI:29035"/>
    </cofactor>
    <text evidence="5">Probably binds two magnesium or manganese ions per subunit.</text>
</comment>
<feature type="active site" description="Proton donor/acceptor" evidence="4">
    <location>
        <position position="145"/>
    </location>
</feature>
<feature type="binding site" evidence="5">
    <location>
        <position position="147"/>
    </location>
    <ligand>
        <name>Mg(2+)</name>
        <dbReference type="ChEBI" id="CHEBI:18420"/>
        <label>1</label>
    </ligand>
</feature>
<feature type="active site" evidence="4">
    <location>
        <position position="115"/>
    </location>
</feature>